<evidence type="ECO:0000256" key="8">
    <source>
        <dbReference type="SAM" id="Phobius"/>
    </source>
</evidence>
<evidence type="ECO:0000256" key="5">
    <source>
        <dbReference type="ARBA" id="ARBA00022777"/>
    </source>
</evidence>
<dbReference type="Proteomes" id="UP001301728">
    <property type="component" value="Unassembled WGS sequence"/>
</dbReference>
<evidence type="ECO:0000256" key="1">
    <source>
        <dbReference type="ARBA" id="ARBA00000085"/>
    </source>
</evidence>
<evidence type="ECO:0000256" key="7">
    <source>
        <dbReference type="SAM" id="Coils"/>
    </source>
</evidence>
<evidence type="ECO:0000259" key="10">
    <source>
        <dbReference type="PROSITE" id="PS50112"/>
    </source>
</evidence>
<keyword evidence="8" id="KW-1133">Transmembrane helix</keyword>
<dbReference type="InterPro" id="IPR013767">
    <property type="entry name" value="PAS_fold"/>
</dbReference>
<sequence length="947" mass="108711">MLTESILATTVFMPHGSCYLWKPGLVGLHWVSNAIIALSYFSIPVGLVYIVCQRDDIPFNWIFLLFAGFIISCGCGHLLDIWTLWHPNYWISGIVRAFTAVISLLSAIALILLIPKILTFPSPEQMEESMRLLRQEIEERKQVETELKKSEERWQLTLQGTGDGIFDWNILTGFVFMSTQLKADFGYKDDELENNFEAWRSRIHPEDLDDVLATVQNHLDGKTPKYAAEYRLRCADGSYKWTLARGIAQRDDLGKAIRMVGSQQDISDRKRAEAALRGSEARYRWLADHAKDLISTHTCEGVFLYASPASRHLLGYEPDQLLGRSLYEFFHPADAAAWQRTYTIIGQLPHEYTSTYRVRRCDGNYVWFETTSRAISSGNSTVEPMILCISRDVTLRKQAEEEIARFNDELEQRVKDRTTELEVLNQLKDELLERERVAREQAEAAQAKIQIYEDIVENIPIGMSVWHLEDIDDIQSFRLISSNPEASQLLGLELDEQVGRKMIECFPKLPETNICLLQAYAQVVRHQQPCGFSELRYRDQRVGESWFAVKAFPLPNQRLGIAFEDVTQRKRIEKALSESERLYRSVLNSVQEVIFQTDIEGRWTFLSPAWTFITGFSLSESLSSGLINYVYAEEDQRYISEQLERLIQTDQQGFIFEFRLLKKNGDFCWLEIYAQLNRNGENEVIGFWGTINDVTKRKQTEAILQARADELAQLNAILLTTTGQLEKRNKELDQFAYVASHDLKAPLRAIANLSEWMEEDLQDKLDDDTRHQMSLLRGRVHRMENLINGLLQYSRVGRVQVESEKVQVSQLLEEIIDSLDPPSEFTIKIEGEMPTLTTQRISLQQVFSNLISNAIKHHHRSDGQVIISCTDQGKFYEFSISDNGPGIAPQYQAKVFTIFQTLKARDQAENTGIGLSIVKKIIDTKGGKIELESQLGEGATFRWTWPK</sequence>
<dbReference type="InterPro" id="IPR000700">
    <property type="entry name" value="PAS-assoc_C"/>
</dbReference>
<evidence type="ECO:0000256" key="6">
    <source>
        <dbReference type="ARBA" id="ARBA00023012"/>
    </source>
</evidence>
<feature type="domain" description="PAC" evidence="11">
    <location>
        <begin position="352"/>
        <end position="405"/>
    </location>
</feature>
<dbReference type="CDD" id="cd00082">
    <property type="entry name" value="HisKA"/>
    <property type="match status" value="1"/>
</dbReference>
<feature type="coiled-coil region" evidence="7">
    <location>
        <begin position="396"/>
        <end position="448"/>
    </location>
</feature>
<gene>
    <name evidence="12" type="ORF">VB854_24285</name>
</gene>
<keyword evidence="6" id="KW-0902">Two-component regulatory system</keyword>
<feature type="domain" description="PAC" evidence="11">
    <location>
        <begin position="654"/>
        <end position="706"/>
    </location>
</feature>
<feature type="coiled-coil region" evidence="7">
    <location>
        <begin position="126"/>
        <end position="153"/>
    </location>
</feature>
<feature type="transmembrane region" description="Helical" evidence="8">
    <location>
        <begin position="30"/>
        <end position="52"/>
    </location>
</feature>
<dbReference type="SMART" id="SM00091">
    <property type="entry name" value="PAS"/>
    <property type="match status" value="4"/>
</dbReference>
<keyword evidence="4" id="KW-0808">Transferase</keyword>
<dbReference type="EMBL" id="JAYGHT010000145">
    <property type="protein sequence ID" value="MEA5522064.1"/>
    <property type="molecule type" value="Genomic_DNA"/>
</dbReference>
<organism evidence="12 13">
    <name type="scientific">Limnoraphis robusta CCNP1315</name>
    <dbReference type="NCBI Taxonomy" id="3110306"/>
    <lineage>
        <taxon>Bacteria</taxon>
        <taxon>Bacillati</taxon>
        <taxon>Cyanobacteriota</taxon>
        <taxon>Cyanophyceae</taxon>
        <taxon>Oscillatoriophycideae</taxon>
        <taxon>Oscillatoriales</taxon>
        <taxon>Sirenicapillariaceae</taxon>
        <taxon>Limnoraphis</taxon>
    </lineage>
</organism>
<dbReference type="Pfam" id="PF08447">
    <property type="entry name" value="PAS_3"/>
    <property type="match status" value="2"/>
</dbReference>
<feature type="transmembrane region" description="Helical" evidence="8">
    <location>
        <begin position="59"/>
        <end position="79"/>
    </location>
</feature>
<dbReference type="SMART" id="SM00388">
    <property type="entry name" value="HisKA"/>
    <property type="match status" value="1"/>
</dbReference>
<dbReference type="InterPro" id="IPR052162">
    <property type="entry name" value="Sensor_kinase/Photoreceptor"/>
</dbReference>
<comment type="caution">
    <text evidence="12">The sequence shown here is derived from an EMBL/GenBank/DDBJ whole genome shotgun (WGS) entry which is preliminary data.</text>
</comment>
<dbReference type="SUPFAM" id="SSF47384">
    <property type="entry name" value="Homodimeric domain of signal transducing histidine kinase"/>
    <property type="match status" value="1"/>
</dbReference>
<dbReference type="InterPro" id="IPR000014">
    <property type="entry name" value="PAS"/>
</dbReference>
<dbReference type="SUPFAM" id="SSF55874">
    <property type="entry name" value="ATPase domain of HSP90 chaperone/DNA topoisomerase II/histidine kinase"/>
    <property type="match status" value="1"/>
</dbReference>
<feature type="domain" description="Histidine kinase" evidence="9">
    <location>
        <begin position="738"/>
        <end position="947"/>
    </location>
</feature>
<feature type="domain" description="PAS" evidence="10">
    <location>
        <begin position="579"/>
        <end position="650"/>
    </location>
</feature>
<dbReference type="Gene3D" id="1.10.287.130">
    <property type="match status" value="1"/>
</dbReference>
<dbReference type="PROSITE" id="PS50109">
    <property type="entry name" value="HIS_KIN"/>
    <property type="match status" value="1"/>
</dbReference>
<dbReference type="PANTHER" id="PTHR43304:SF1">
    <property type="entry name" value="PAC DOMAIN-CONTAINING PROTEIN"/>
    <property type="match status" value="1"/>
</dbReference>
<dbReference type="Pfam" id="PF25487">
    <property type="entry name" value="ETR1_N"/>
    <property type="match status" value="1"/>
</dbReference>
<dbReference type="PROSITE" id="PS50113">
    <property type="entry name" value="PAC"/>
    <property type="match status" value="3"/>
</dbReference>
<evidence type="ECO:0000313" key="13">
    <source>
        <dbReference type="Proteomes" id="UP001301728"/>
    </source>
</evidence>
<reference evidence="12 13" key="1">
    <citation type="submission" date="2023-12" db="EMBL/GenBank/DDBJ databases">
        <title>Baltic Sea Cyanobacteria.</title>
        <authorList>
            <person name="Delbaje E."/>
            <person name="Fewer D.P."/>
            <person name="Shishido T.K."/>
        </authorList>
    </citation>
    <scope>NUCLEOTIDE SEQUENCE [LARGE SCALE GENOMIC DNA]</scope>
    <source>
        <strain evidence="12 13">CCNP 1315</strain>
    </source>
</reference>
<keyword evidence="3" id="KW-0597">Phosphoprotein</keyword>
<dbReference type="Gene3D" id="3.30.565.10">
    <property type="entry name" value="Histidine kinase-like ATPase, C-terminal domain"/>
    <property type="match status" value="1"/>
</dbReference>
<feature type="domain" description="PAS" evidence="10">
    <location>
        <begin position="279"/>
        <end position="334"/>
    </location>
</feature>
<dbReference type="PANTHER" id="PTHR43304">
    <property type="entry name" value="PHYTOCHROME-LIKE PROTEIN CPH1"/>
    <property type="match status" value="1"/>
</dbReference>
<dbReference type="Gene3D" id="3.30.450.20">
    <property type="entry name" value="PAS domain"/>
    <property type="match status" value="4"/>
</dbReference>
<dbReference type="InterPro" id="IPR003594">
    <property type="entry name" value="HATPase_dom"/>
</dbReference>
<dbReference type="SMART" id="SM00086">
    <property type="entry name" value="PAC"/>
    <property type="match status" value="3"/>
</dbReference>
<evidence type="ECO:0000313" key="12">
    <source>
        <dbReference type="EMBL" id="MEA5522064.1"/>
    </source>
</evidence>
<feature type="domain" description="PAC" evidence="11">
    <location>
        <begin position="226"/>
        <end position="278"/>
    </location>
</feature>
<comment type="catalytic activity">
    <reaction evidence="1">
        <text>ATP + protein L-histidine = ADP + protein N-phospho-L-histidine.</text>
        <dbReference type="EC" id="2.7.13.3"/>
    </reaction>
</comment>
<keyword evidence="8" id="KW-0472">Membrane</keyword>
<dbReference type="InterPro" id="IPR036097">
    <property type="entry name" value="HisK_dim/P_sf"/>
</dbReference>
<dbReference type="InterPro" id="IPR005467">
    <property type="entry name" value="His_kinase_dom"/>
</dbReference>
<evidence type="ECO:0000256" key="2">
    <source>
        <dbReference type="ARBA" id="ARBA00012438"/>
    </source>
</evidence>
<keyword evidence="13" id="KW-1185">Reference proteome</keyword>
<dbReference type="RefSeq" id="WP_323273489.1">
    <property type="nucleotide sequence ID" value="NZ_JAYGHT010000145.1"/>
</dbReference>
<dbReference type="InterPro" id="IPR004358">
    <property type="entry name" value="Sig_transdc_His_kin-like_C"/>
</dbReference>
<evidence type="ECO:0000259" key="9">
    <source>
        <dbReference type="PROSITE" id="PS50109"/>
    </source>
</evidence>
<dbReference type="Pfam" id="PF02518">
    <property type="entry name" value="HATPase_c"/>
    <property type="match status" value="1"/>
</dbReference>
<dbReference type="Pfam" id="PF13188">
    <property type="entry name" value="PAS_8"/>
    <property type="match status" value="1"/>
</dbReference>
<dbReference type="NCBIfam" id="TIGR00229">
    <property type="entry name" value="sensory_box"/>
    <property type="match status" value="3"/>
</dbReference>
<name>A0ABU5U4L6_9CYAN</name>
<proteinExistence type="predicted"/>
<keyword evidence="7" id="KW-0175">Coiled coil</keyword>
<dbReference type="Pfam" id="PF00989">
    <property type="entry name" value="PAS"/>
    <property type="match status" value="1"/>
</dbReference>
<dbReference type="InterPro" id="IPR013655">
    <property type="entry name" value="PAS_fold_3"/>
</dbReference>
<dbReference type="EC" id="2.7.13.3" evidence="2"/>
<keyword evidence="5" id="KW-0418">Kinase</keyword>
<evidence type="ECO:0000259" key="11">
    <source>
        <dbReference type="PROSITE" id="PS50113"/>
    </source>
</evidence>
<evidence type="ECO:0000256" key="4">
    <source>
        <dbReference type="ARBA" id="ARBA00022679"/>
    </source>
</evidence>
<accession>A0ABU5U4L6</accession>
<keyword evidence="8" id="KW-0812">Transmembrane</keyword>
<dbReference type="PRINTS" id="PR00344">
    <property type="entry name" value="BCTRLSENSOR"/>
</dbReference>
<dbReference type="SMART" id="SM00387">
    <property type="entry name" value="HATPase_c"/>
    <property type="match status" value="1"/>
</dbReference>
<dbReference type="CDD" id="cd00130">
    <property type="entry name" value="PAS"/>
    <property type="match status" value="3"/>
</dbReference>
<feature type="transmembrane region" description="Helical" evidence="8">
    <location>
        <begin position="91"/>
        <end position="114"/>
    </location>
</feature>
<dbReference type="InterPro" id="IPR035965">
    <property type="entry name" value="PAS-like_dom_sf"/>
</dbReference>
<dbReference type="InterPro" id="IPR001610">
    <property type="entry name" value="PAC"/>
</dbReference>
<dbReference type="Pfam" id="PF00512">
    <property type="entry name" value="HisKA"/>
    <property type="match status" value="1"/>
</dbReference>
<feature type="domain" description="PAS" evidence="10">
    <location>
        <begin position="150"/>
        <end position="222"/>
    </location>
</feature>
<dbReference type="InterPro" id="IPR036890">
    <property type="entry name" value="HATPase_C_sf"/>
</dbReference>
<dbReference type="InterPro" id="IPR058544">
    <property type="entry name" value="ETR1_N"/>
</dbReference>
<dbReference type="InterPro" id="IPR003661">
    <property type="entry name" value="HisK_dim/P_dom"/>
</dbReference>
<evidence type="ECO:0000256" key="3">
    <source>
        <dbReference type="ARBA" id="ARBA00022553"/>
    </source>
</evidence>
<dbReference type="PROSITE" id="PS50112">
    <property type="entry name" value="PAS"/>
    <property type="match status" value="3"/>
</dbReference>
<protein>
    <recommendedName>
        <fullName evidence="2">histidine kinase</fullName>
        <ecNumber evidence="2">2.7.13.3</ecNumber>
    </recommendedName>
</protein>
<dbReference type="SUPFAM" id="SSF55785">
    <property type="entry name" value="PYP-like sensor domain (PAS domain)"/>
    <property type="match status" value="4"/>
</dbReference>